<dbReference type="InterPro" id="IPR011447">
    <property type="entry name" value="DUF1552"/>
</dbReference>
<dbReference type="Pfam" id="PF07586">
    <property type="entry name" value="HXXSHH"/>
    <property type="match status" value="1"/>
</dbReference>
<sequence>MFITKKYLPRRAVLRGLGAAVALPLLDGMIPALTAQRRTAAAPVRRLGIFYVPNGMSMPYWFPQKEGPFTELPPTLQSLSAFKDRVLLCGGLDDESANLVKGGGDHARSAGTFLTCVPFKITSGADVFAAVSMDQIAARELSKETQLASLELGIESNAMVGNCDGGASCAYTNTIAWRTPTTPLPIENDPRAVFERLFGTTGSTDPEARMERLRRDRSILDAVGGELKGLELILGPGDQIKLDEYLDALRDIERRIQMAEQQSTRELPVVDQPVGVPSDYAEHAKLMMDLLAL</sequence>
<gene>
    <name evidence="1" type="ORF">METZ01_LOCUS209488</name>
</gene>
<evidence type="ECO:0000313" key="1">
    <source>
        <dbReference type="EMBL" id="SVB56634.1"/>
    </source>
</evidence>
<dbReference type="AlphaFoldDB" id="A0A382F2N6"/>
<accession>A0A382F2N6</accession>
<protein>
    <recommendedName>
        <fullName evidence="2">DUF1552 domain-containing protein</fullName>
    </recommendedName>
</protein>
<dbReference type="EMBL" id="UINC01047399">
    <property type="protein sequence ID" value="SVB56634.1"/>
    <property type="molecule type" value="Genomic_DNA"/>
</dbReference>
<evidence type="ECO:0008006" key="2">
    <source>
        <dbReference type="Google" id="ProtNLM"/>
    </source>
</evidence>
<feature type="non-terminal residue" evidence="1">
    <location>
        <position position="293"/>
    </location>
</feature>
<proteinExistence type="predicted"/>
<dbReference type="InterPro" id="IPR006311">
    <property type="entry name" value="TAT_signal"/>
</dbReference>
<name>A0A382F2N6_9ZZZZ</name>
<dbReference type="PROSITE" id="PS51318">
    <property type="entry name" value="TAT"/>
    <property type="match status" value="1"/>
</dbReference>
<organism evidence="1">
    <name type="scientific">marine metagenome</name>
    <dbReference type="NCBI Taxonomy" id="408172"/>
    <lineage>
        <taxon>unclassified sequences</taxon>
        <taxon>metagenomes</taxon>
        <taxon>ecological metagenomes</taxon>
    </lineage>
</organism>
<reference evidence="1" key="1">
    <citation type="submission" date="2018-05" db="EMBL/GenBank/DDBJ databases">
        <authorList>
            <person name="Lanie J.A."/>
            <person name="Ng W.-L."/>
            <person name="Kazmierczak K.M."/>
            <person name="Andrzejewski T.M."/>
            <person name="Davidsen T.M."/>
            <person name="Wayne K.J."/>
            <person name="Tettelin H."/>
            <person name="Glass J.I."/>
            <person name="Rusch D."/>
            <person name="Podicherti R."/>
            <person name="Tsui H.-C.T."/>
            <person name="Winkler M.E."/>
        </authorList>
    </citation>
    <scope>NUCLEOTIDE SEQUENCE</scope>
</reference>